<dbReference type="AlphaFoldDB" id="A0A1M5U1H4"/>
<feature type="transmembrane region" description="Helical" evidence="10">
    <location>
        <begin position="43"/>
        <end position="63"/>
    </location>
</feature>
<comment type="function">
    <text evidence="1 10">Role in flagellar biosynthesis.</text>
</comment>
<dbReference type="PRINTS" id="PR00953">
    <property type="entry name" value="TYPE3IMRPROT"/>
</dbReference>
<feature type="transmembrane region" description="Helical" evidence="10">
    <location>
        <begin position="12"/>
        <end position="31"/>
    </location>
</feature>
<name>A0A1M5U1H4_9BACT</name>
<comment type="similarity">
    <text evidence="2 10">Belongs to the FliR/MopE/SpaR family.</text>
</comment>
<dbReference type="STRING" id="1121409.SAMN02745124_00942"/>
<evidence type="ECO:0000256" key="2">
    <source>
        <dbReference type="ARBA" id="ARBA00009772"/>
    </source>
</evidence>
<keyword evidence="4 10" id="KW-1003">Cell membrane</keyword>
<dbReference type="GO" id="GO:0044780">
    <property type="term" value="P:bacterial-type flagellum assembly"/>
    <property type="evidence" value="ECO:0007669"/>
    <property type="project" value="UniProtKB-UniRule"/>
</dbReference>
<organism evidence="11 12">
    <name type="scientific">Desulfofustis glycolicus DSM 9705</name>
    <dbReference type="NCBI Taxonomy" id="1121409"/>
    <lineage>
        <taxon>Bacteria</taxon>
        <taxon>Pseudomonadati</taxon>
        <taxon>Thermodesulfobacteriota</taxon>
        <taxon>Desulfobulbia</taxon>
        <taxon>Desulfobulbales</taxon>
        <taxon>Desulfocapsaceae</taxon>
        <taxon>Desulfofustis</taxon>
    </lineage>
</organism>
<evidence type="ECO:0000256" key="5">
    <source>
        <dbReference type="ARBA" id="ARBA00022692"/>
    </source>
</evidence>
<feature type="transmembrane region" description="Helical" evidence="10">
    <location>
        <begin position="180"/>
        <end position="202"/>
    </location>
</feature>
<keyword evidence="11" id="KW-0966">Cell projection</keyword>
<dbReference type="PANTHER" id="PTHR30065:SF1">
    <property type="entry name" value="SURFACE PRESENTATION OF ANTIGENS PROTEIN SPAR"/>
    <property type="match status" value="1"/>
</dbReference>
<keyword evidence="6 10" id="KW-1133">Transmembrane helix</keyword>
<evidence type="ECO:0000256" key="9">
    <source>
        <dbReference type="NCBIfam" id="TIGR01400"/>
    </source>
</evidence>
<dbReference type="OrthoDB" id="9797790at2"/>
<comment type="subcellular location">
    <subcellularLocation>
        <location evidence="10">Cell membrane</location>
        <topology evidence="10">Multi-pass membrane protein</topology>
    </subcellularLocation>
    <subcellularLocation>
        <location evidence="10">Bacterial flagellum basal body</location>
    </subcellularLocation>
</comment>
<dbReference type="NCBIfam" id="TIGR01400">
    <property type="entry name" value="fliR"/>
    <property type="match status" value="1"/>
</dbReference>
<dbReference type="GO" id="GO:0006605">
    <property type="term" value="P:protein targeting"/>
    <property type="evidence" value="ECO:0007669"/>
    <property type="project" value="UniProtKB-UniRule"/>
</dbReference>
<evidence type="ECO:0000256" key="6">
    <source>
        <dbReference type="ARBA" id="ARBA00022989"/>
    </source>
</evidence>
<dbReference type="GO" id="GO:0009425">
    <property type="term" value="C:bacterial-type flagellum basal body"/>
    <property type="evidence" value="ECO:0007669"/>
    <property type="project" value="UniProtKB-SubCell"/>
</dbReference>
<dbReference type="EMBL" id="FQXS01000004">
    <property type="protein sequence ID" value="SHH56706.1"/>
    <property type="molecule type" value="Genomic_DNA"/>
</dbReference>
<sequence length="261" mass="28036">MAIELVPIEQFQIFLICAARIAGFIGAIPVFSGAQTPVQLKAGLVFVVSLVLFPAVASTLPSLTTFEPATFIVFLVSEVLIGAIIGLIARLIFTAVEFGGTIIGYQMGFAAANVFDPQNERQISLISQMQNVFAVLIFLAISGHHVFIRTAVESYRILPPGGIDFSGEAVPFLMELASHMFVLGVQFSAPVLAVLLLSGLILGILARTFPQGNVFLLSFPLNIAIAFTVIGLTLGMVFIVLSREFDNLADHFFTMLTLLNG</sequence>
<keyword evidence="11" id="KW-0282">Flagellum</keyword>
<evidence type="ECO:0000256" key="1">
    <source>
        <dbReference type="ARBA" id="ARBA00002578"/>
    </source>
</evidence>
<evidence type="ECO:0000256" key="7">
    <source>
        <dbReference type="ARBA" id="ARBA00023136"/>
    </source>
</evidence>
<gene>
    <name evidence="11" type="ORF">SAMN02745124_00942</name>
</gene>
<reference evidence="11 12" key="1">
    <citation type="submission" date="2016-11" db="EMBL/GenBank/DDBJ databases">
        <authorList>
            <person name="Jaros S."/>
            <person name="Januszkiewicz K."/>
            <person name="Wedrychowicz H."/>
        </authorList>
    </citation>
    <scope>NUCLEOTIDE SEQUENCE [LARGE SCALE GENOMIC DNA]</scope>
    <source>
        <strain evidence="11 12">DSM 9705</strain>
    </source>
</reference>
<evidence type="ECO:0000256" key="8">
    <source>
        <dbReference type="ARBA" id="ARBA00023143"/>
    </source>
</evidence>
<feature type="transmembrane region" description="Helical" evidence="10">
    <location>
        <begin position="69"/>
        <end position="93"/>
    </location>
</feature>
<feature type="transmembrane region" description="Helical" evidence="10">
    <location>
        <begin position="131"/>
        <end position="152"/>
    </location>
</feature>
<evidence type="ECO:0000313" key="11">
    <source>
        <dbReference type="EMBL" id="SHH56706.1"/>
    </source>
</evidence>
<keyword evidence="12" id="KW-1185">Reference proteome</keyword>
<evidence type="ECO:0000256" key="4">
    <source>
        <dbReference type="ARBA" id="ARBA00022475"/>
    </source>
</evidence>
<evidence type="ECO:0000256" key="10">
    <source>
        <dbReference type="RuleBase" id="RU362071"/>
    </source>
</evidence>
<dbReference type="InterPro" id="IPR002010">
    <property type="entry name" value="T3SS_IM_R"/>
</dbReference>
<protein>
    <recommendedName>
        <fullName evidence="3 9">Flagellar biosynthetic protein FliR</fullName>
    </recommendedName>
</protein>
<dbReference type="Pfam" id="PF01311">
    <property type="entry name" value="Bac_export_1"/>
    <property type="match status" value="1"/>
</dbReference>
<accession>A0A1M5U1H4</accession>
<keyword evidence="11" id="KW-0969">Cilium</keyword>
<keyword evidence="7 10" id="KW-0472">Membrane</keyword>
<feature type="transmembrane region" description="Helical" evidence="10">
    <location>
        <begin position="214"/>
        <end position="241"/>
    </location>
</feature>
<evidence type="ECO:0000313" key="12">
    <source>
        <dbReference type="Proteomes" id="UP000184139"/>
    </source>
</evidence>
<dbReference type="GO" id="GO:0005886">
    <property type="term" value="C:plasma membrane"/>
    <property type="evidence" value="ECO:0007669"/>
    <property type="project" value="UniProtKB-SubCell"/>
</dbReference>
<proteinExistence type="inferred from homology"/>
<keyword evidence="5 10" id="KW-0812">Transmembrane</keyword>
<dbReference type="Proteomes" id="UP000184139">
    <property type="component" value="Unassembled WGS sequence"/>
</dbReference>
<dbReference type="RefSeq" id="WP_073373724.1">
    <property type="nucleotide sequence ID" value="NZ_FQXS01000004.1"/>
</dbReference>
<keyword evidence="8 10" id="KW-0975">Bacterial flagellum</keyword>
<dbReference type="PANTHER" id="PTHR30065">
    <property type="entry name" value="FLAGELLAR BIOSYNTHETIC PROTEIN FLIR"/>
    <property type="match status" value="1"/>
</dbReference>
<dbReference type="InterPro" id="IPR006303">
    <property type="entry name" value="FliR"/>
</dbReference>
<evidence type="ECO:0000256" key="3">
    <source>
        <dbReference type="ARBA" id="ARBA00021717"/>
    </source>
</evidence>